<proteinExistence type="predicted"/>
<dbReference type="GO" id="GO:0008235">
    <property type="term" value="F:metalloexopeptidase activity"/>
    <property type="evidence" value="ECO:0007669"/>
    <property type="project" value="InterPro"/>
</dbReference>
<dbReference type="STRING" id="266749.SAMN05421876_10140"/>
<keyword evidence="1 2" id="KW-0732">Signal</keyword>
<dbReference type="InterPro" id="IPR045175">
    <property type="entry name" value="M28_fam"/>
</dbReference>
<keyword evidence="5" id="KW-0378">Hydrolase</keyword>
<dbReference type="AlphaFoldDB" id="A0A0C1FSA5"/>
<feature type="signal peptide" evidence="2">
    <location>
        <begin position="1"/>
        <end position="20"/>
    </location>
</feature>
<keyword evidence="5" id="KW-0645">Protease</keyword>
<dbReference type="Pfam" id="PF04389">
    <property type="entry name" value="Peptidase_M28"/>
    <property type="match status" value="1"/>
</dbReference>
<dbReference type="InterPro" id="IPR026444">
    <property type="entry name" value="Secre_tail"/>
</dbReference>
<accession>A0A0C1FSA5</accession>
<feature type="domain" description="Secretion system C-terminal sorting" evidence="4">
    <location>
        <begin position="330"/>
        <end position="396"/>
    </location>
</feature>
<evidence type="ECO:0000256" key="2">
    <source>
        <dbReference type="SAM" id="SignalP"/>
    </source>
</evidence>
<keyword evidence="6" id="KW-1185">Reference proteome</keyword>
<sequence length="398" mass="43479">MKKILLPSFLLLSAMGFSQSLVQAYKNRATQVTQTNINTLLTDFTSYGVKTTGSTANNNAFAWLKSKYVAFGYDAAQITENAFTYNSKQTKNLIVTKTGTVYPNKYLIVCGHYDTITGPGTNDNGSGISIILEAARILQNVSSEYSIKFINFSGEEQGLYGSQAYVTNVVKATNPKMDIILVLNLDEVGGVAGMTNNKVIAEKDGTPTYPTNGTYSTYPSSNNAASTIKTTELKNSMLNYSNITPVDGYIERSDYMPFEKEGYVVTGLYEFNESNKPHTANDTYVNMDPVYVYNIAQGIVGAIQHFSTADTSITLSANAVSKNLSDRVSLFPNPANNFLNIGLDGKGFTTTIVDMSGKTIMQSKDQQDLDTSKLINGIYLVKITMGNETTTKKLIIKK</sequence>
<feature type="chain" id="PRO_5002132556" evidence="2">
    <location>
        <begin position="21"/>
        <end position="398"/>
    </location>
</feature>
<evidence type="ECO:0000259" key="3">
    <source>
        <dbReference type="Pfam" id="PF04389"/>
    </source>
</evidence>
<dbReference type="SUPFAM" id="SSF53187">
    <property type="entry name" value="Zn-dependent exopeptidases"/>
    <property type="match status" value="1"/>
</dbReference>
<dbReference type="PANTHER" id="PTHR12147:SF26">
    <property type="entry name" value="PEPTIDASE M28 DOMAIN-CONTAINING PROTEIN"/>
    <property type="match status" value="1"/>
</dbReference>
<dbReference type="EMBL" id="JSYL01000001">
    <property type="protein sequence ID" value="KIA90804.1"/>
    <property type="molecule type" value="Genomic_DNA"/>
</dbReference>
<dbReference type="NCBIfam" id="TIGR04183">
    <property type="entry name" value="Por_Secre_tail"/>
    <property type="match status" value="1"/>
</dbReference>
<dbReference type="Proteomes" id="UP000031473">
    <property type="component" value="Unassembled WGS sequence"/>
</dbReference>
<gene>
    <name evidence="5" type="ORF">OA86_02375</name>
</gene>
<evidence type="ECO:0000313" key="6">
    <source>
        <dbReference type="Proteomes" id="UP000031473"/>
    </source>
</evidence>
<dbReference type="GO" id="GO:0006508">
    <property type="term" value="P:proteolysis"/>
    <property type="evidence" value="ECO:0007669"/>
    <property type="project" value="InterPro"/>
</dbReference>
<comment type="caution">
    <text evidence="5">The sequence shown here is derived from an EMBL/GenBank/DDBJ whole genome shotgun (WGS) entry which is preliminary data.</text>
</comment>
<protein>
    <submittedName>
        <fullName evidence="5">Leucyl aminopeptidase</fullName>
    </submittedName>
</protein>
<organism evidence="5 6">
    <name type="scientific">Kaistella jeonii</name>
    <dbReference type="NCBI Taxonomy" id="266749"/>
    <lineage>
        <taxon>Bacteria</taxon>
        <taxon>Pseudomonadati</taxon>
        <taxon>Bacteroidota</taxon>
        <taxon>Flavobacteriia</taxon>
        <taxon>Flavobacteriales</taxon>
        <taxon>Weeksellaceae</taxon>
        <taxon>Chryseobacterium group</taxon>
        <taxon>Kaistella</taxon>
    </lineage>
</organism>
<keyword evidence="5" id="KW-0031">Aminopeptidase</keyword>
<dbReference type="PANTHER" id="PTHR12147">
    <property type="entry name" value="METALLOPEPTIDASE M28 FAMILY MEMBER"/>
    <property type="match status" value="1"/>
</dbReference>
<evidence type="ECO:0000313" key="5">
    <source>
        <dbReference type="EMBL" id="KIA90804.1"/>
    </source>
</evidence>
<dbReference type="InterPro" id="IPR007484">
    <property type="entry name" value="Peptidase_M28"/>
</dbReference>
<dbReference type="RefSeq" id="WP_039348411.1">
    <property type="nucleotide sequence ID" value="NZ_FOLA01000001.1"/>
</dbReference>
<feature type="domain" description="Peptidase M28" evidence="3">
    <location>
        <begin position="92"/>
        <end position="298"/>
    </location>
</feature>
<dbReference type="Gene3D" id="3.40.630.10">
    <property type="entry name" value="Zn peptidases"/>
    <property type="match status" value="1"/>
</dbReference>
<evidence type="ECO:0000259" key="4">
    <source>
        <dbReference type="Pfam" id="PF18962"/>
    </source>
</evidence>
<dbReference type="OrthoDB" id="1521787at2"/>
<evidence type="ECO:0000256" key="1">
    <source>
        <dbReference type="ARBA" id="ARBA00022729"/>
    </source>
</evidence>
<reference evidence="5 6" key="1">
    <citation type="submission" date="2014-10" db="EMBL/GenBank/DDBJ databases">
        <title>Kaistella jeonii genome.</title>
        <authorList>
            <person name="Clayton J.T."/>
            <person name="Newman J.D."/>
        </authorList>
    </citation>
    <scope>NUCLEOTIDE SEQUENCE [LARGE SCALE GENOMIC DNA]</scope>
    <source>
        <strain evidence="5 6">DSM 17048</strain>
    </source>
</reference>
<name>A0A0C1FSA5_9FLAO</name>
<dbReference type="Pfam" id="PF18962">
    <property type="entry name" value="Por_Secre_tail"/>
    <property type="match status" value="1"/>
</dbReference>
<dbReference type="GO" id="GO:0004177">
    <property type="term" value="F:aminopeptidase activity"/>
    <property type="evidence" value="ECO:0007669"/>
    <property type="project" value="UniProtKB-KW"/>
</dbReference>